<dbReference type="GO" id="GO:0019760">
    <property type="term" value="P:glucosinolate metabolic process"/>
    <property type="evidence" value="ECO:0007669"/>
    <property type="project" value="UniProtKB-ARBA"/>
</dbReference>
<keyword evidence="4" id="KW-1185">Reference proteome</keyword>
<dbReference type="AlphaFoldDB" id="A0A9P4XJD2"/>
<keyword evidence="2" id="KW-0408">Iron</keyword>
<accession>A0A9P4XJD2</accession>
<protein>
    <submittedName>
        <fullName evidence="3">Nitrile-specifier protein 5</fullName>
    </submittedName>
</protein>
<dbReference type="Gene3D" id="2.120.10.80">
    <property type="entry name" value="Kelch-type beta propeller"/>
    <property type="match status" value="2"/>
</dbReference>
<sequence>MTASIISARWTKLVATPRLCRSSHILSADASRIFIFGGELLPRQPVDNHVDQIDIDADLKELRSKVNTLPAPDNAPSARVGSASVTVNGSIWLFSGRGGLAMDAIEENGSLWRYEGTSSTWQQILTKSTTYPTSRSYHAMAFDGKKTIYLHAGCPSQGRLSDLWAFDTETLVWTELPSAPGPARGGTSIAFCEGQLYRMGGFDGKSEQGGELDIYDPASQEWHTIAFLSDGVQGPEARSVATLLAVRLPSNENALITMFGERDPSSLGHAGAGKMLDDVWVFNVKTSTWSKAAFSEQNGPAGRGWFAADVMTQQGGDAVIVQGGLAEDNSRLGDAWRLDFL</sequence>
<organism evidence="3 4">
    <name type="scientific">Trichoderma lentiforme</name>
    <dbReference type="NCBI Taxonomy" id="1567552"/>
    <lineage>
        <taxon>Eukaryota</taxon>
        <taxon>Fungi</taxon>
        <taxon>Dikarya</taxon>
        <taxon>Ascomycota</taxon>
        <taxon>Pezizomycotina</taxon>
        <taxon>Sordariomycetes</taxon>
        <taxon>Hypocreomycetidae</taxon>
        <taxon>Hypocreales</taxon>
        <taxon>Hypocreaceae</taxon>
        <taxon>Trichoderma</taxon>
    </lineage>
</organism>
<dbReference type="PANTHER" id="PTHR47435">
    <property type="entry name" value="KELCH REPEAT PROTEIN (AFU_ORTHOLOGUE AFUA_5G12780)"/>
    <property type="match status" value="1"/>
</dbReference>
<dbReference type="SUPFAM" id="SSF117281">
    <property type="entry name" value="Kelch motif"/>
    <property type="match status" value="2"/>
</dbReference>
<proteinExistence type="predicted"/>
<gene>
    <name evidence="3" type="ORF">CFAM422_004705</name>
</gene>
<evidence type="ECO:0000256" key="1">
    <source>
        <dbReference type="ARBA" id="ARBA00022737"/>
    </source>
</evidence>
<dbReference type="PANTHER" id="PTHR47435:SF4">
    <property type="entry name" value="KELCH REPEAT PROTEIN (AFU_ORTHOLOGUE AFUA_5G12780)"/>
    <property type="match status" value="1"/>
</dbReference>
<dbReference type="Pfam" id="PF24681">
    <property type="entry name" value="Kelch_KLHDC2_KLHL20_DRC7"/>
    <property type="match status" value="1"/>
</dbReference>
<dbReference type="InterPro" id="IPR015915">
    <property type="entry name" value="Kelch-typ_b-propeller"/>
</dbReference>
<evidence type="ECO:0000313" key="4">
    <source>
        <dbReference type="Proteomes" id="UP000801864"/>
    </source>
</evidence>
<keyword evidence="1" id="KW-0677">Repeat</keyword>
<evidence type="ECO:0000256" key="2">
    <source>
        <dbReference type="ARBA" id="ARBA00023004"/>
    </source>
</evidence>
<reference evidence="3 4" key="1">
    <citation type="submission" date="2018-06" db="EMBL/GenBank/DDBJ databases">
        <title>Genome analysis of cellulolytic fungus Trichoderma lentiforme CFAM-422.</title>
        <authorList>
            <person name="Steindorff A.S."/>
            <person name="Formighieri E.F."/>
            <person name="Midorikawa G.E.O."/>
            <person name="Tamietti M.S."/>
            <person name="Ramos E.Z."/>
            <person name="Silva A.S."/>
            <person name="Bon E.P.S."/>
            <person name="Mendes T.D."/>
            <person name="Damaso M.C.T."/>
            <person name="Favaro L.C.L."/>
        </authorList>
    </citation>
    <scope>NUCLEOTIDE SEQUENCE [LARGE SCALE GENOMIC DNA]</scope>
    <source>
        <strain evidence="3 4">CFAM-422</strain>
    </source>
</reference>
<name>A0A9P4XJD2_9HYPO</name>
<dbReference type="EMBL" id="QLNT01000007">
    <property type="protein sequence ID" value="KAF3072863.1"/>
    <property type="molecule type" value="Genomic_DNA"/>
</dbReference>
<comment type="caution">
    <text evidence="3">The sequence shown here is derived from an EMBL/GenBank/DDBJ whole genome shotgun (WGS) entry which is preliminary data.</text>
</comment>
<dbReference type="Proteomes" id="UP000801864">
    <property type="component" value="Unassembled WGS sequence"/>
</dbReference>
<evidence type="ECO:0000313" key="3">
    <source>
        <dbReference type="EMBL" id="KAF3072863.1"/>
    </source>
</evidence>